<evidence type="ECO:0000313" key="3">
    <source>
        <dbReference type="EMBL" id="PZR13553.1"/>
    </source>
</evidence>
<dbReference type="Proteomes" id="UP000249061">
    <property type="component" value="Unassembled WGS sequence"/>
</dbReference>
<feature type="domain" description="Lipid/polyisoprenoid-binding YceI-like" evidence="2">
    <location>
        <begin position="20"/>
        <end position="190"/>
    </location>
</feature>
<proteinExistence type="predicted"/>
<dbReference type="Gene3D" id="2.40.128.110">
    <property type="entry name" value="Lipid/polyisoprenoid-binding, YceI-like"/>
    <property type="match status" value="1"/>
</dbReference>
<dbReference type="Pfam" id="PF04264">
    <property type="entry name" value="YceI"/>
    <property type="match status" value="1"/>
</dbReference>
<evidence type="ECO:0000313" key="4">
    <source>
        <dbReference type="Proteomes" id="UP000249061"/>
    </source>
</evidence>
<dbReference type="AlphaFoldDB" id="A0A2W5TJU4"/>
<dbReference type="InterPro" id="IPR036761">
    <property type="entry name" value="TTHA0802/YceI-like_sf"/>
</dbReference>
<sequence length="203" mass="21728">MKKLILAAALTLSSFAFASTWDIDSSHASANFAVKHLAVSTVNGTLGSVTGKVELDDKDITKSKIEATIDVKGINTKEQKRDDHLRGKDFFETEKFPNITFKSTKIEKGEGNKLKVTGDLTIKGTTKSVVLDSEISPEVANPFTKGKTRGFSGTTTINRKDFGLTWNVALETGGVLVSDDVKIAVDGELVKKEAAPAAAPAKK</sequence>
<comment type="caution">
    <text evidence="3">The sequence shown here is derived from an EMBL/GenBank/DDBJ whole genome shotgun (WGS) entry which is preliminary data.</text>
</comment>
<dbReference type="InterPro" id="IPR007372">
    <property type="entry name" value="Lipid/polyisoprenoid-bd_YceI"/>
</dbReference>
<organism evidence="3 4">
    <name type="scientific">Archangium gephyra</name>
    <dbReference type="NCBI Taxonomy" id="48"/>
    <lineage>
        <taxon>Bacteria</taxon>
        <taxon>Pseudomonadati</taxon>
        <taxon>Myxococcota</taxon>
        <taxon>Myxococcia</taxon>
        <taxon>Myxococcales</taxon>
        <taxon>Cystobacterineae</taxon>
        <taxon>Archangiaceae</taxon>
        <taxon>Archangium</taxon>
    </lineage>
</organism>
<gene>
    <name evidence="3" type="ORF">DI536_12435</name>
</gene>
<evidence type="ECO:0000259" key="2">
    <source>
        <dbReference type="SMART" id="SM00867"/>
    </source>
</evidence>
<evidence type="ECO:0000256" key="1">
    <source>
        <dbReference type="SAM" id="SignalP"/>
    </source>
</evidence>
<dbReference type="PANTHER" id="PTHR34406">
    <property type="entry name" value="PROTEIN YCEI"/>
    <property type="match status" value="1"/>
</dbReference>
<dbReference type="PANTHER" id="PTHR34406:SF1">
    <property type="entry name" value="PROTEIN YCEI"/>
    <property type="match status" value="1"/>
</dbReference>
<dbReference type="EMBL" id="QFQP01000009">
    <property type="protein sequence ID" value="PZR13553.1"/>
    <property type="molecule type" value="Genomic_DNA"/>
</dbReference>
<dbReference type="SUPFAM" id="SSF101874">
    <property type="entry name" value="YceI-like"/>
    <property type="match status" value="1"/>
</dbReference>
<keyword evidence="1" id="KW-0732">Signal</keyword>
<feature type="signal peptide" evidence="1">
    <location>
        <begin position="1"/>
        <end position="18"/>
    </location>
</feature>
<protein>
    <recommendedName>
        <fullName evidence="2">Lipid/polyisoprenoid-binding YceI-like domain-containing protein</fullName>
    </recommendedName>
</protein>
<dbReference type="SMART" id="SM00867">
    <property type="entry name" value="YceI"/>
    <property type="match status" value="1"/>
</dbReference>
<feature type="chain" id="PRO_5016115601" description="Lipid/polyisoprenoid-binding YceI-like domain-containing protein" evidence="1">
    <location>
        <begin position="19"/>
        <end position="203"/>
    </location>
</feature>
<name>A0A2W5TJU4_9BACT</name>
<accession>A0A2W5TJU4</accession>
<reference evidence="3 4" key="1">
    <citation type="submission" date="2017-08" db="EMBL/GenBank/DDBJ databases">
        <title>Infants hospitalized years apart are colonized by the same room-sourced microbial strains.</title>
        <authorList>
            <person name="Brooks B."/>
            <person name="Olm M.R."/>
            <person name="Firek B.A."/>
            <person name="Baker R."/>
            <person name="Thomas B.C."/>
            <person name="Morowitz M.J."/>
            <person name="Banfield J.F."/>
        </authorList>
    </citation>
    <scope>NUCLEOTIDE SEQUENCE [LARGE SCALE GENOMIC DNA]</scope>
    <source>
        <strain evidence="3">S2_003_000_R2_14</strain>
    </source>
</reference>